<comment type="caution">
    <text evidence="9">The sequence shown here is derived from an EMBL/GenBank/DDBJ whole genome shotgun (WGS) entry which is preliminary data.</text>
</comment>
<evidence type="ECO:0000313" key="10">
    <source>
        <dbReference type="Proteomes" id="UP000659223"/>
    </source>
</evidence>
<comment type="catalytic activity">
    <reaction evidence="6 7 8">
        <text>alpha-D-glucose 6-phosphate = beta-D-fructose 6-phosphate</text>
        <dbReference type="Rhea" id="RHEA:11816"/>
        <dbReference type="ChEBI" id="CHEBI:57634"/>
        <dbReference type="ChEBI" id="CHEBI:58225"/>
        <dbReference type="EC" id="5.3.1.9"/>
    </reaction>
</comment>
<dbReference type="InterPro" id="IPR035476">
    <property type="entry name" value="SIS_PGI_1"/>
</dbReference>
<keyword evidence="7" id="KW-0963">Cytoplasm</keyword>
<dbReference type="GO" id="GO:0016853">
    <property type="term" value="F:isomerase activity"/>
    <property type="evidence" value="ECO:0007669"/>
    <property type="project" value="UniProtKB-KW"/>
</dbReference>
<evidence type="ECO:0000256" key="6">
    <source>
        <dbReference type="ARBA" id="ARBA00029321"/>
    </source>
</evidence>
<evidence type="ECO:0000313" key="9">
    <source>
        <dbReference type="EMBL" id="GGX94851.1"/>
    </source>
</evidence>
<name>A0ABQ2YWG9_9ACTN</name>
<dbReference type="RefSeq" id="WP_190023620.1">
    <property type="nucleotide sequence ID" value="NZ_BMUT01000010.1"/>
</dbReference>
<dbReference type="EMBL" id="BMUT01000010">
    <property type="protein sequence ID" value="GGX94851.1"/>
    <property type="molecule type" value="Genomic_DNA"/>
</dbReference>
<accession>A0ABQ2YWG9</accession>
<evidence type="ECO:0000256" key="1">
    <source>
        <dbReference type="ARBA" id="ARBA00004926"/>
    </source>
</evidence>
<dbReference type="PANTHER" id="PTHR11469:SF1">
    <property type="entry name" value="GLUCOSE-6-PHOSPHATE ISOMERASE"/>
    <property type="match status" value="1"/>
</dbReference>
<dbReference type="PROSITE" id="PS00174">
    <property type="entry name" value="P_GLUCOSE_ISOMERASE_2"/>
    <property type="match status" value="1"/>
</dbReference>
<dbReference type="InterPro" id="IPR018189">
    <property type="entry name" value="Phosphoglucose_isomerase_CS"/>
</dbReference>
<dbReference type="NCBIfam" id="NF001211">
    <property type="entry name" value="PRK00179.1"/>
    <property type="match status" value="1"/>
</dbReference>
<dbReference type="PROSITE" id="PS51463">
    <property type="entry name" value="P_GLUCOSE_ISOMERASE_3"/>
    <property type="match status" value="1"/>
</dbReference>
<keyword evidence="4 7" id="KW-0324">Glycolysis</keyword>
<feature type="active site" description="Proton donor" evidence="7">
    <location>
        <position position="362"/>
    </location>
</feature>
<dbReference type="CDD" id="cd05016">
    <property type="entry name" value="SIS_PGI_2"/>
    <property type="match status" value="1"/>
</dbReference>
<evidence type="ECO:0000256" key="3">
    <source>
        <dbReference type="ARBA" id="ARBA00022432"/>
    </source>
</evidence>
<keyword evidence="3 7" id="KW-0312">Gluconeogenesis</keyword>
<dbReference type="PRINTS" id="PR00662">
    <property type="entry name" value="G6PISOMERASE"/>
</dbReference>
<comment type="pathway">
    <text evidence="7">Carbohydrate biosynthesis; gluconeogenesis.</text>
</comment>
<feature type="active site" evidence="7">
    <location>
        <position position="393"/>
    </location>
</feature>
<comment type="subcellular location">
    <subcellularLocation>
        <location evidence="7">Cytoplasm</location>
    </subcellularLocation>
</comment>
<keyword evidence="10" id="KW-1185">Reference proteome</keyword>
<dbReference type="Gene3D" id="1.10.1390.10">
    <property type="match status" value="1"/>
</dbReference>
<dbReference type="InterPro" id="IPR023096">
    <property type="entry name" value="G6P_Isomerase_C"/>
</dbReference>
<comment type="similarity">
    <text evidence="2 7 8">Belongs to the GPI family.</text>
</comment>
<dbReference type="Gene3D" id="3.40.50.10490">
    <property type="entry name" value="Glucose-6-phosphate isomerase like protein, domain 1"/>
    <property type="match status" value="2"/>
</dbReference>
<dbReference type="Pfam" id="PF00342">
    <property type="entry name" value="PGI"/>
    <property type="match status" value="1"/>
</dbReference>
<evidence type="ECO:0000256" key="2">
    <source>
        <dbReference type="ARBA" id="ARBA00006604"/>
    </source>
</evidence>
<dbReference type="CDD" id="cd05015">
    <property type="entry name" value="SIS_PGI_1"/>
    <property type="match status" value="1"/>
</dbReference>
<dbReference type="PANTHER" id="PTHR11469">
    <property type="entry name" value="GLUCOSE-6-PHOSPHATE ISOMERASE"/>
    <property type="match status" value="1"/>
</dbReference>
<keyword evidence="5 7" id="KW-0413">Isomerase</keyword>
<dbReference type="SUPFAM" id="SSF53697">
    <property type="entry name" value="SIS domain"/>
    <property type="match status" value="1"/>
</dbReference>
<dbReference type="InterPro" id="IPR001672">
    <property type="entry name" value="G6P_Isomerase"/>
</dbReference>
<evidence type="ECO:0000256" key="8">
    <source>
        <dbReference type="RuleBase" id="RU000612"/>
    </source>
</evidence>
<organism evidence="9 10">
    <name type="scientific">Streptomyces hiroshimensis</name>
    <dbReference type="NCBI Taxonomy" id="66424"/>
    <lineage>
        <taxon>Bacteria</taxon>
        <taxon>Bacillati</taxon>
        <taxon>Actinomycetota</taxon>
        <taxon>Actinomycetes</taxon>
        <taxon>Kitasatosporales</taxon>
        <taxon>Streptomycetaceae</taxon>
        <taxon>Streptomyces</taxon>
    </lineage>
</organism>
<comment type="pathway">
    <text evidence="1 7 8">Carbohydrate degradation; glycolysis; D-glyceraldehyde 3-phosphate and glycerone phosphate from D-glucose: step 2/4.</text>
</comment>
<proteinExistence type="inferred from homology"/>
<dbReference type="InterPro" id="IPR035482">
    <property type="entry name" value="SIS_PGI_2"/>
</dbReference>
<dbReference type="HAMAP" id="MF_00473">
    <property type="entry name" value="G6P_isomerase"/>
    <property type="match status" value="1"/>
</dbReference>
<feature type="active site" evidence="7">
    <location>
        <position position="517"/>
    </location>
</feature>
<dbReference type="EC" id="5.3.1.9" evidence="7"/>
<evidence type="ECO:0000256" key="5">
    <source>
        <dbReference type="ARBA" id="ARBA00023235"/>
    </source>
</evidence>
<sequence length="561" mass="61346">MSEMNAEDRTRLDRTPEWNALAKHRDELGEVHLRELFADDPRRAEKYALTVGDLHLDYSKHLVTDETLRLLRELAAAADVAGLRDAMFRGEKINTTEGRAVLHTALRAPESAVVKVDGENVVPAVHAVLRKMQVFTDRVRSGDWKGHTGKPVKNIVNIGIGGSDLGPAMAYEALRAFTARDLTFRFVSNVDGADLHEAVRDLDAAETLFIVASKTFTTIETITNATSARNWLLAQLGAGEEAVAKHFVALSTNEEKVSEFGIDTTNMFEFWDWVGGRYSYDSAIGLSLMLAIGPDHFREMLAGFHLVDEHFRTAPPEENAPLLLGLLGVWYGNFHGAQSHAVLPYSHYLSKFAAYLQQLDMESNGKSVDREGRPVNWQTGPVVWGTPGTNGQHAYYQLIHQGTKLIPADLLGFARPVEDLQPGLVAQHDLLMANLFAQGQALAFGKTAEEVAAEGVPAELVPHKTFRGNRPTTTILADELSPSVLGQLIALYEHKVFVQGAIWNIDSFDQWGVELGKVLAKRVEPALTSGAAVSGLDASTAALVSRYRELRGRGAAGRGAA</sequence>
<evidence type="ECO:0000256" key="7">
    <source>
        <dbReference type="HAMAP-Rule" id="MF_00473"/>
    </source>
</evidence>
<comment type="function">
    <text evidence="7">Catalyzes the reversible isomerization of glucose-6-phosphate to fructose-6-phosphate.</text>
</comment>
<protein>
    <recommendedName>
        <fullName evidence="7">Glucose-6-phosphate isomerase</fullName>
        <shortName evidence="7">GPI</shortName>
        <ecNumber evidence="7">5.3.1.9</ecNumber>
    </recommendedName>
    <alternativeName>
        <fullName evidence="7">Phosphoglucose isomerase</fullName>
        <shortName evidence="7">PGI</shortName>
    </alternativeName>
    <alternativeName>
        <fullName evidence="7">Phosphohexose isomerase</fullName>
        <shortName evidence="7">PHI</shortName>
    </alternativeName>
</protein>
<dbReference type="Proteomes" id="UP000659223">
    <property type="component" value="Unassembled WGS sequence"/>
</dbReference>
<gene>
    <name evidence="9" type="primary">pgi2</name>
    <name evidence="7" type="synonym">pgi</name>
    <name evidence="9" type="ORF">GCM10010324_46020</name>
</gene>
<evidence type="ECO:0000256" key="4">
    <source>
        <dbReference type="ARBA" id="ARBA00023152"/>
    </source>
</evidence>
<dbReference type="InterPro" id="IPR046348">
    <property type="entry name" value="SIS_dom_sf"/>
</dbReference>
<reference evidence="10" key="1">
    <citation type="journal article" date="2019" name="Int. J. Syst. Evol. Microbiol.">
        <title>The Global Catalogue of Microorganisms (GCM) 10K type strain sequencing project: providing services to taxonomists for standard genome sequencing and annotation.</title>
        <authorList>
            <consortium name="The Broad Institute Genomics Platform"/>
            <consortium name="The Broad Institute Genome Sequencing Center for Infectious Disease"/>
            <person name="Wu L."/>
            <person name="Ma J."/>
        </authorList>
    </citation>
    <scope>NUCLEOTIDE SEQUENCE [LARGE SCALE GENOMIC DNA]</scope>
    <source>
        <strain evidence="10">JCM 4586</strain>
    </source>
</reference>